<proteinExistence type="predicted"/>
<evidence type="ECO:0000313" key="2">
    <source>
        <dbReference type="EMBL" id="CAA9564571.1"/>
    </source>
</evidence>
<name>A0A6J4V0M6_9BACT</name>
<feature type="compositionally biased region" description="Polar residues" evidence="1">
    <location>
        <begin position="94"/>
        <end position="104"/>
    </location>
</feature>
<gene>
    <name evidence="2" type="ORF">AVDCRST_MAG59-2887</name>
</gene>
<reference evidence="2" key="1">
    <citation type="submission" date="2020-02" db="EMBL/GenBank/DDBJ databases">
        <authorList>
            <person name="Meier V. D."/>
        </authorList>
    </citation>
    <scope>NUCLEOTIDE SEQUENCE</scope>
    <source>
        <strain evidence="2">AVDCRST_MAG59</strain>
    </source>
</reference>
<evidence type="ECO:0000256" key="1">
    <source>
        <dbReference type="SAM" id="MobiDB-lite"/>
    </source>
</evidence>
<feature type="compositionally biased region" description="Basic and acidic residues" evidence="1">
    <location>
        <begin position="84"/>
        <end position="93"/>
    </location>
</feature>
<feature type="region of interest" description="Disordered" evidence="1">
    <location>
        <begin position="60"/>
        <end position="104"/>
    </location>
</feature>
<sequence>MLERPCLRQRFGGRVALVRAATARAPRRDASGAAVTRPVTTAARTPLKRLCPRFIAGCGTGGRSACPSSRAEPRDLVVSGSRTRSLDAARGDEGSSSPANRCRA</sequence>
<organism evidence="2">
    <name type="scientific">uncultured Thermomicrobiales bacterium</name>
    <dbReference type="NCBI Taxonomy" id="1645740"/>
    <lineage>
        <taxon>Bacteria</taxon>
        <taxon>Pseudomonadati</taxon>
        <taxon>Thermomicrobiota</taxon>
        <taxon>Thermomicrobia</taxon>
        <taxon>Thermomicrobiales</taxon>
        <taxon>environmental samples</taxon>
    </lineage>
</organism>
<protein>
    <submittedName>
        <fullName evidence="2">Uncharacterized protein</fullName>
    </submittedName>
</protein>
<accession>A0A6J4V0M6</accession>
<dbReference type="EMBL" id="CADCWF010000192">
    <property type="protein sequence ID" value="CAA9564571.1"/>
    <property type="molecule type" value="Genomic_DNA"/>
</dbReference>
<dbReference type="AlphaFoldDB" id="A0A6J4V0M6"/>